<dbReference type="Proteomes" id="UP000509418">
    <property type="component" value="Chromosome"/>
</dbReference>
<dbReference type="EMBL" id="CP056041">
    <property type="protein sequence ID" value="QKZ18828.1"/>
    <property type="molecule type" value="Genomic_DNA"/>
</dbReference>
<proteinExistence type="predicted"/>
<dbReference type="RefSeq" id="WP_176575575.1">
    <property type="nucleotide sequence ID" value="NZ_CBDRGH010000053.1"/>
</dbReference>
<organism evidence="2 3">
    <name type="scientific">Streptomyces chartreusis</name>
    <dbReference type="NCBI Taxonomy" id="1969"/>
    <lineage>
        <taxon>Bacteria</taxon>
        <taxon>Bacillati</taxon>
        <taxon>Actinomycetota</taxon>
        <taxon>Actinomycetes</taxon>
        <taxon>Kitasatosporales</taxon>
        <taxon>Streptomycetaceae</taxon>
        <taxon>Streptomyces</taxon>
    </lineage>
</organism>
<name>A0A7H8T759_STRCX</name>
<keyword evidence="3" id="KW-1185">Reference proteome</keyword>
<evidence type="ECO:0000313" key="2">
    <source>
        <dbReference type="EMBL" id="QKZ18828.1"/>
    </source>
</evidence>
<reference evidence="2 3" key="1">
    <citation type="submission" date="2020-06" db="EMBL/GenBank/DDBJ databases">
        <title>Genome mining for natural products.</title>
        <authorList>
            <person name="Zhang B."/>
            <person name="Shi J."/>
            <person name="Ge H."/>
        </authorList>
    </citation>
    <scope>NUCLEOTIDE SEQUENCE [LARGE SCALE GENOMIC DNA]</scope>
    <source>
        <strain evidence="2 3">NA02069</strain>
    </source>
</reference>
<gene>
    <name evidence="2" type="ORF">HUT05_16535</name>
</gene>
<feature type="region of interest" description="Disordered" evidence="1">
    <location>
        <begin position="439"/>
        <end position="462"/>
    </location>
</feature>
<accession>A0A7H8T759</accession>
<sequence>MSGASEARLCSEQALVSALIRDPASVGPIALASAVAPRDFGNVWFQQMYGALVEDGLWHHPYVKQAAKENERVRTLCFMLYQRLQTRMQALVDGALAEADATARHAELAVQRAEFAHHQAEEARADTEWFLEKAPDNPMAMDAQAWEAQAWARASISVDDAERAAKARDKSARRAASLGKTVSSDQAWARAWDAMWKIASPEHGAAPYYGGHYARQVLEHGIAQRVHQVGEDLMAKVHAPGASAGQQITEIRAAMDQLAAEQSRTGSVEPILPTAAVADLENPERWEALRTEGQVMISLVAHPEQLSHSDAAGLQPRDVSRPEHAYLLAAVIEQRTLGLEMDPYQLTQRAWATAQHDGTTVDTGYLFNMTMTARHQELTSHGPSPQQLARTAHEQAPSLIALSVQRQAAIVVAQMRAHLEQGVAPRDVVSSMRSGLAHVEQQALRHPQALADQDASYQGATR</sequence>
<dbReference type="AlphaFoldDB" id="A0A7H8T759"/>
<evidence type="ECO:0000313" key="3">
    <source>
        <dbReference type="Proteomes" id="UP000509418"/>
    </source>
</evidence>
<protein>
    <submittedName>
        <fullName evidence="2">Uncharacterized protein</fullName>
    </submittedName>
</protein>
<evidence type="ECO:0000256" key="1">
    <source>
        <dbReference type="SAM" id="MobiDB-lite"/>
    </source>
</evidence>